<dbReference type="EMBL" id="CP023694">
    <property type="protein sequence ID" value="QEV26941.1"/>
    <property type="molecule type" value="Genomic_DNA"/>
</dbReference>
<dbReference type="AlphaFoldDB" id="A0A5J6I7T1"/>
<dbReference type="KEGG" id="scoe:CP976_24325"/>
<evidence type="ECO:0000256" key="1">
    <source>
        <dbReference type="SAM" id="MobiDB-lite"/>
    </source>
</evidence>
<feature type="region of interest" description="Disordered" evidence="1">
    <location>
        <begin position="1"/>
        <end position="35"/>
    </location>
</feature>
<protein>
    <submittedName>
        <fullName evidence="2">Linaridin family RiPP</fullName>
    </submittedName>
</protein>
<gene>
    <name evidence="2" type="ORF">CP976_24325</name>
</gene>
<dbReference type="Proteomes" id="UP000326598">
    <property type="component" value="Chromosome"/>
</dbReference>
<evidence type="ECO:0000313" key="3">
    <source>
        <dbReference type="Proteomes" id="UP000326598"/>
    </source>
</evidence>
<organism evidence="2 3">
    <name type="scientific">Streptomyces coeruleorubidus</name>
    <dbReference type="NCBI Taxonomy" id="116188"/>
    <lineage>
        <taxon>Bacteria</taxon>
        <taxon>Bacillati</taxon>
        <taxon>Actinomycetota</taxon>
        <taxon>Actinomycetes</taxon>
        <taxon>Kitasatosporales</taxon>
        <taxon>Streptomycetaceae</taxon>
        <taxon>Streptomyces</taxon>
    </lineage>
</organism>
<sequence>MRRPGWPHSESINPLDWKPRTHSAPSCRVSPRPPAERLENSLRAFPRERGHHMSVVADFANTELADVTPGRIGNEATPTMLTPTATLATPEGVAVTAATAYALNEVTNDLAG</sequence>
<proteinExistence type="predicted"/>
<accession>A0A5J6I7T1</accession>
<name>A0A5J6I7T1_STRC4</name>
<reference evidence="2 3" key="1">
    <citation type="submission" date="2017-09" db="EMBL/GenBank/DDBJ databases">
        <authorList>
            <person name="Lee N."/>
            <person name="Cho B.-K."/>
        </authorList>
    </citation>
    <scope>NUCLEOTIDE SEQUENCE [LARGE SCALE GENOMIC DNA]</scope>
    <source>
        <strain evidence="2 3">ATCC 13740</strain>
    </source>
</reference>
<evidence type="ECO:0000313" key="2">
    <source>
        <dbReference type="EMBL" id="QEV26941.1"/>
    </source>
</evidence>
<dbReference type="NCBIfam" id="NF033402">
    <property type="entry name" value="linaridin_RiPP"/>
    <property type="match status" value="1"/>
</dbReference>